<evidence type="ECO:0000256" key="2">
    <source>
        <dbReference type="ARBA" id="ARBA00022840"/>
    </source>
</evidence>
<dbReference type="SUPFAM" id="SSF55073">
    <property type="entry name" value="Nucleotide cyclase"/>
    <property type="match status" value="1"/>
</dbReference>
<evidence type="ECO:0000313" key="6">
    <source>
        <dbReference type="EMBL" id="CAD7273434.1"/>
    </source>
</evidence>
<dbReference type="FunFam" id="3.30.70.1230:FF:000017">
    <property type="entry name" value="Adenylate cyclase type 10"/>
    <property type="match status" value="1"/>
</dbReference>
<evidence type="ECO:0000313" key="7">
    <source>
        <dbReference type="Proteomes" id="UP000678499"/>
    </source>
</evidence>
<dbReference type="EMBL" id="CAJPEX010000131">
    <property type="protein sequence ID" value="CAG0913586.1"/>
    <property type="molecule type" value="Genomic_DNA"/>
</dbReference>
<dbReference type="CDD" id="cd07302">
    <property type="entry name" value="CHD"/>
    <property type="match status" value="1"/>
</dbReference>
<dbReference type="EMBL" id="OA882168">
    <property type="protein sequence ID" value="CAD7273434.1"/>
    <property type="molecule type" value="Genomic_DNA"/>
</dbReference>
<keyword evidence="7" id="KW-1185">Reference proteome</keyword>
<evidence type="ECO:0000256" key="3">
    <source>
        <dbReference type="ARBA" id="ARBA00023239"/>
    </source>
</evidence>
<protein>
    <recommendedName>
        <fullName evidence="5">Guanylate cyclase domain-containing protein</fullName>
    </recommendedName>
</protein>
<dbReference type="PROSITE" id="PS50125">
    <property type="entry name" value="GUANYLATE_CYCLASE_2"/>
    <property type="match status" value="1"/>
</dbReference>
<dbReference type="Pfam" id="PF00211">
    <property type="entry name" value="Guanylate_cyc"/>
    <property type="match status" value="1"/>
</dbReference>
<keyword evidence="1" id="KW-0547">Nucleotide-binding</keyword>
<dbReference type="GO" id="GO:0005524">
    <property type="term" value="F:ATP binding"/>
    <property type="evidence" value="ECO:0007669"/>
    <property type="project" value="UniProtKB-KW"/>
</dbReference>
<dbReference type="GO" id="GO:0004016">
    <property type="term" value="F:adenylate cyclase activity"/>
    <property type="evidence" value="ECO:0007669"/>
    <property type="project" value="TreeGrafter"/>
</dbReference>
<dbReference type="PANTHER" id="PTHR16305">
    <property type="entry name" value="TESTICULAR SOLUBLE ADENYLYL CYCLASE"/>
    <property type="match status" value="1"/>
</dbReference>
<gene>
    <name evidence="6" type="ORF">NMOB1V02_LOCUS1323</name>
</gene>
<organism evidence="6">
    <name type="scientific">Notodromas monacha</name>
    <dbReference type="NCBI Taxonomy" id="399045"/>
    <lineage>
        <taxon>Eukaryota</taxon>
        <taxon>Metazoa</taxon>
        <taxon>Ecdysozoa</taxon>
        <taxon>Arthropoda</taxon>
        <taxon>Crustacea</taxon>
        <taxon>Oligostraca</taxon>
        <taxon>Ostracoda</taxon>
        <taxon>Podocopa</taxon>
        <taxon>Podocopida</taxon>
        <taxon>Cypridocopina</taxon>
        <taxon>Cypridoidea</taxon>
        <taxon>Cyprididae</taxon>
        <taxon>Notodromas</taxon>
    </lineage>
</organism>
<evidence type="ECO:0000259" key="5">
    <source>
        <dbReference type="PROSITE" id="PS50125"/>
    </source>
</evidence>
<dbReference type="InterPro" id="IPR001054">
    <property type="entry name" value="A/G_cyclase"/>
</dbReference>
<dbReference type="InterPro" id="IPR029787">
    <property type="entry name" value="Nucleotide_cyclase"/>
</dbReference>
<dbReference type="GO" id="GO:0005737">
    <property type="term" value="C:cytoplasm"/>
    <property type="evidence" value="ECO:0007669"/>
    <property type="project" value="TreeGrafter"/>
</dbReference>
<proteinExistence type="predicted"/>
<evidence type="ECO:0000256" key="1">
    <source>
        <dbReference type="ARBA" id="ARBA00022741"/>
    </source>
</evidence>
<keyword evidence="3" id="KW-0456">Lyase</keyword>
<sequence>MLQNQFNENYVRSFIEKPVLRRLDGRLSLTFMSELRRVETIFVSLSVTQEQLPGIDDGVDALIDISLEIVARIVDELEGSVNKMFSTTTGLCFMCLFGLHGCRRKDEVSHALEAAARIWRELSMLLVDHERISVGITSGVCYCGVVGHRQRQEYTVIGAKVNMAARLMANYPGVVSCDEESMTLAMHGHDSFKLLPAKRLRGVAHPGRIFQFNPTFTLGPQTGNLPKFLFPIVNRTAILEATQRSIAELIDYAGKLSCQIKYPRSKMLEEPYEPLLHVIEGQHGTGKTRIIESIVRRAFEMGCISVGFSARRPTSSFSGARYLIEAITGLSSTIHQQARNDVIVSLLGIVPDSPEPAAAQRTRINDERQQLQENEVSTAIQSTSTVSAAAVNGYADSLWVLNEVLGLRFPVKMATWAHDVARRQDRALQLLIEIFAKLYALVRSADRSPQPFFLPVIDKMNAVAKRAPKGVVIGIDDALLLDDMSLRFISAVYERELPVPILAVFSVSPLGFGSSSGSQPDEIPAGLQRLFSVMGSRTLDDRVTLHTLGPLGKRDLVTVACQLLRARAISTGLLDLLRKVSGGNGAICELVLKQLLAHKSLNFVSIHESNVEDLDFGDASKLQPVFQGIHEGFTISPVENITLAPMPSPMNSLDRQFFASPTSTFNVIQQALSLDRVVVARETLALEVFEPPDSIQSLTELSLDFVSPVQLHYLKCAAVIGSSFNLGLLFRILPGMSRASFVRTTRELVIHGYLECLREVHPSDPIVTSADLDAVVEITEHLSATRELVIHGYLECLREVHPSDPIVTSADLDAVVEITEHLSGKHFMEDSSPEANRQLLQDLCPKRRIRQIHAHLEVTKASNIRKNCCVEANPETLETTLPCKALRFSSPLTRRVILNAMMSLQKREIHSIVADVLSQFPPYCLACNGTSFTTGASLVSTEAVDVRVTENSTAISSRLGLSPILTRDLDPPTVSWLTDETDKSFDYYPGSLGPRRKSSQESSNNVRARASFVEALRTTFAASGVVRNEDDTRRTDPSRLHRHEDPGFFTRKATDLDYDDLTDFEPIFDIGANPDANEDVLSARGRELAFTSHWDDIQRRRLSPEITGFPLGEPNDDPLQSFHASAEADYNKLEQNFKRSTSIRETAQERNKRINSENRSTRTPKVDKGDEVQGDPTSVGLWDSLTGFVGKFVGFSSGQEDPETEDSSIFFNVLEYGAKMKAHLALLNTAVNLAANGLLNDAETLSADLKADTPFLESMENDPEFGIYCTLVKARTMRLRAFISKAYGETDSAIKWLKSALEELNYSFPKDDIRKHWHALTNLQTSIMRHSENYQGVVLASDTNRAWLLLEASYCLIALVACLRKIDDDAIYAIGVAALMSIHAMEAAPCHFAHLVVGYALCLETCCWLPAKPSFLKHLVQHSLALISRKTNFSVEELVHVDHYITAILQLVSTKGTLQEANDLSMTYYPVNAGLPLDNSYVSLFRLLAVVPFTRSLDIQGLKLGMGLLKANVQAIPSFDPLRIDYILMCMLTLLDIVLLLECQLTDLVNLYEAKEWSKFQEHLANAQDHLKEIQRRLEKSGIGAARLFMLEAYLEKIRGRHRESSAALKRSLQVAAEKGARRPFFRAKFNDMAWHGELSDRAMNAWSERAAQYETDETFSSALEDESSHRYALHPLPIPKALIIPRNVPNSSKMSNK</sequence>
<feature type="region of interest" description="Disordered" evidence="4">
    <location>
        <begin position="1135"/>
        <end position="1176"/>
    </location>
</feature>
<dbReference type="Proteomes" id="UP000678499">
    <property type="component" value="Unassembled WGS sequence"/>
</dbReference>
<accession>A0A7R9BDW1</accession>
<dbReference type="OrthoDB" id="194468at2759"/>
<dbReference type="GO" id="GO:0035556">
    <property type="term" value="P:intracellular signal transduction"/>
    <property type="evidence" value="ECO:0007669"/>
    <property type="project" value="InterPro"/>
</dbReference>
<evidence type="ECO:0000256" key="4">
    <source>
        <dbReference type="SAM" id="MobiDB-lite"/>
    </source>
</evidence>
<name>A0A7R9BDW1_9CRUS</name>
<feature type="compositionally biased region" description="Basic and acidic residues" evidence="4">
    <location>
        <begin position="1146"/>
        <end position="1171"/>
    </location>
</feature>
<reference evidence="6" key="1">
    <citation type="submission" date="2020-11" db="EMBL/GenBank/DDBJ databases">
        <authorList>
            <person name="Tran Van P."/>
        </authorList>
    </citation>
    <scope>NUCLEOTIDE SEQUENCE</scope>
</reference>
<keyword evidence="2" id="KW-0067">ATP-binding</keyword>
<dbReference type="PANTHER" id="PTHR16305:SF28">
    <property type="entry name" value="GUANYLATE CYCLASE DOMAIN-CONTAINING PROTEIN"/>
    <property type="match status" value="1"/>
</dbReference>
<feature type="domain" description="Guanylate cyclase" evidence="5">
    <location>
        <begin position="88"/>
        <end position="168"/>
    </location>
</feature>
<dbReference type="GO" id="GO:0009190">
    <property type="term" value="P:cyclic nucleotide biosynthetic process"/>
    <property type="evidence" value="ECO:0007669"/>
    <property type="project" value="InterPro"/>
</dbReference>
<dbReference type="Gene3D" id="3.30.70.1230">
    <property type="entry name" value="Nucleotide cyclase"/>
    <property type="match status" value="1"/>
</dbReference>